<dbReference type="InterPro" id="IPR029044">
    <property type="entry name" value="Nucleotide-diphossugar_trans"/>
</dbReference>
<dbReference type="GO" id="GO:0016758">
    <property type="term" value="F:hexosyltransferase activity"/>
    <property type="evidence" value="ECO:0007669"/>
    <property type="project" value="UniProtKB-ARBA"/>
</dbReference>
<proteinExistence type="predicted"/>
<accession>R7TC53</accession>
<dbReference type="EnsemblMetazoa" id="CapteT97415">
    <property type="protein sequence ID" value="CapteP97415"/>
    <property type="gene ID" value="CapteG97415"/>
</dbReference>
<dbReference type="HOGENOM" id="CLU_031597_0_0_1"/>
<dbReference type="AlphaFoldDB" id="R7TC53"/>
<reference evidence="2 4" key="2">
    <citation type="journal article" date="2013" name="Nature">
        <title>Insights into bilaterian evolution from three spiralian genomes.</title>
        <authorList>
            <person name="Simakov O."/>
            <person name="Marletaz F."/>
            <person name="Cho S.J."/>
            <person name="Edsinger-Gonzales E."/>
            <person name="Havlak P."/>
            <person name="Hellsten U."/>
            <person name="Kuo D.H."/>
            <person name="Larsson T."/>
            <person name="Lv J."/>
            <person name="Arendt D."/>
            <person name="Savage R."/>
            <person name="Osoegawa K."/>
            <person name="de Jong P."/>
            <person name="Grimwood J."/>
            <person name="Chapman J.A."/>
            <person name="Shapiro H."/>
            <person name="Aerts A."/>
            <person name="Otillar R.P."/>
            <person name="Terry A.Y."/>
            <person name="Boore J.L."/>
            <person name="Grigoriev I.V."/>
            <person name="Lindberg D.R."/>
            <person name="Seaver E.C."/>
            <person name="Weisblat D.A."/>
            <person name="Putnam N.H."/>
            <person name="Rokhsar D.S."/>
        </authorList>
    </citation>
    <scope>NUCLEOTIDE SEQUENCE</scope>
    <source>
        <strain evidence="2 4">I ESC-2004</strain>
    </source>
</reference>
<evidence type="ECO:0000313" key="2">
    <source>
        <dbReference type="EMBL" id="ELT91284.1"/>
    </source>
</evidence>
<name>R7TC53_CAPTE</name>
<keyword evidence="4" id="KW-1185">Reference proteome</keyword>
<reference evidence="4" key="1">
    <citation type="submission" date="2012-12" db="EMBL/GenBank/DDBJ databases">
        <authorList>
            <person name="Hellsten U."/>
            <person name="Grimwood J."/>
            <person name="Chapman J.A."/>
            <person name="Shapiro H."/>
            <person name="Aerts A."/>
            <person name="Otillar R.P."/>
            <person name="Terry A.Y."/>
            <person name="Boore J.L."/>
            <person name="Simakov O."/>
            <person name="Marletaz F."/>
            <person name="Cho S.-J."/>
            <person name="Edsinger-Gonzales E."/>
            <person name="Havlak P."/>
            <person name="Kuo D.-H."/>
            <person name="Larsson T."/>
            <person name="Lv J."/>
            <person name="Arendt D."/>
            <person name="Savage R."/>
            <person name="Osoegawa K."/>
            <person name="de Jong P."/>
            <person name="Lindberg D.R."/>
            <person name="Seaver E.C."/>
            <person name="Weisblat D.A."/>
            <person name="Putnam N.H."/>
            <person name="Grigoriev I.V."/>
            <person name="Rokhsar D.S."/>
        </authorList>
    </citation>
    <scope>NUCLEOTIDE SEQUENCE</scope>
    <source>
        <strain evidence="4">I ESC-2004</strain>
    </source>
</reference>
<organism evidence="2">
    <name type="scientific">Capitella teleta</name>
    <name type="common">Polychaete worm</name>
    <dbReference type="NCBI Taxonomy" id="283909"/>
    <lineage>
        <taxon>Eukaryota</taxon>
        <taxon>Metazoa</taxon>
        <taxon>Spiralia</taxon>
        <taxon>Lophotrochozoa</taxon>
        <taxon>Annelida</taxon>
        <taxon>Polychaeta</taxon>
        <taxon>Sedentaria</taxon>
        <taxon>Scolecida</taxon>
        <taxon>Capitellidae</taxon>
        <taxon>Capitella</taxon>
    </lineage>
</organism>
<dbReference type="Proteomes" id="UP000014760">
    <property type="component" value="Unassembled WGS sequence"/>
</dbReference>
<dbReference type="EMBL" id="KB310564">
    <property type="protein sequence ID" value="ELT91284.1"/>
    <property type="molecule type" value="Genomic_DNA"/>
</dbReference>
<dbReference type="Pfam" id="PF00535">
    <property type="entry name" value="Glycos_transf_2"/>
    <property type="match status" value="1"/>
</dbReference>
<evidence type="ECO:0000259" key="1">
    <source>
        <dbReference type="Pfam" id="PF00535"/>
    </source>
</evidence>
<evidence type="ECO:0000313" key="3">
    <source>
        <dbReference type="EnsemblMetazoa" id="CapteP97415"/>
    </source>
</evidence>
<dbReference type="Gene3D" id="3.90.550.10">
    <property type="entry name" value="Spore Coat Polysaccharide Biosynthesis Protein SpsA, Chain A"/>
    <property type="match status" value="1"/>
</dbReference>
<gene>
    <name evidence="2" type="ORF">CAPTEDRAFT_97415</name>
</gene>
<dbReference type="EMBL" id="AMQN01013876">
    <property type="status" value="NOT_ANNOTATED_CDS"/>
    <property type="molecule type" value="Genomic_DNA"/>
</dbReference>
<dbReference type="OMA" id="GWPEDYD"/>
<dbReference type="SUPFAM" id="SSF53448">
    <property type="entry name" value="Nucleotide-diphospho-sugar transferases"/>
    <property type="match status" value="1"/>
</dbReference>
<sequence length="348" mass="39572">MTVDISIILPVYNAEKWLPACLASIRDQLVEGFSVEISTFNDGSTDASASILQDWRPVLEAKGFMVTLSNGEEGQPKGVGAAKNAAISRSQGRYLCFQDADDEMRPTRLALQYTAAKKHPTAIIGAQFSREPPGSTERYTNWANRLSPAQLHSQSYTSHGPTVIMPSWFMSRQTYDSVEGGFDETGKGTPEDLIFFYKHLSAGGRIHRVDEELIVYRYHPDAETFSVLEKTIWDLRMEAIAHEVLSTWNQFSIWNAGKQGRKFFRSLSVENQRKVKCFCDVDPKKINKKFYVYEETDEMPKPRIPIIHFTQVKPPLILCVKQDLTSGGFEKNLKSMNFQEGQDYFHFN</sequence>
<reference evidence="3" key="3">
    <citation type="submission" date="2015-06" db="UniProtKB">
        <authorList>
            <consortium name="EnsemblMetazoa"/>
        </authorList>
    </citation>
    <scope>IDENTIFICATION</scope>
</reference>
<feature type="domain" description="Glycosyltransferase 2-like" evidence="1">
    <location>
        <begin position="6"/>
        <end position="173"/>
    </location>
</feature>
<dbReference type="PANTHER" id="PTHR22916">
    <property type="entry name" value="GLYCOSYLTRANSFERASE"/>
    <property type="match status" value="1"/>
</dbReference>
<dbReference type="PANTHER" id="PTHR22916:SF3">
    <property type="entry name" value="UDP-GLCNAC:BETAGAL BETA-1,3-N-ACETYLGLUCOSAMINYLTRANSFERASE-LIKE PROTEIN 1"/>
    <property type="match status" value="1"/>
</dbReference>
<dbReference type="OrthoDB" id="206708at2759"/>
<dbReference type="STRING" id="283909.R7TC53"/>
<evidence type="ECO:0000313" key="4">
    <source>
        <dbReference type="Proteomes" id="UP000014760"/>
    </source>
</evidence>
<protein>
    <recommendedName>
        <fullName evidence="1">Glycosyltransferase 2-like domain-containing protein</fullName>
    </recommendedName>
</protein>
<dbReference type="InterPro" id="IPR001173">
    <property type="entry name" value="Glyco_trans_2-like"/>
</dbReference>